<protein>
    <recommendedName>
        <fullName evidence="1">NAD(P)-binding domain-containing protein</fullName>
    </recommendedName>
</protein>
<reference evidence="2" key="1">
    <citation type="submission" date="2021-12" db="EMBL/GenBank/DDBJ databases">
        <title>Black yeast isolated from Biological Soil Crust.</title>
        <authorList>
            <person name="Kurbessoian T."/>
        </authorList>
    </citation>
    <scope>NUCLEOTIDE SEQUENCE</scope>
    <source>
        <strain evidence="2">CCFEE 5208</strain>
    </source>
</reference>
<dbReference type="InterPro" id="IPR016040">
    <property type="entry name" value="NAD(P)-bd_dom"/>
</dbReference>
<dbReference type="EMBL" id="JASUXU010000018">
    <property type="protein sequence ID" value="KAK0322009.1"/>
    <property type="molecule type" value="Genomic_DNA"/>
</dbReference>
<dbReference type="Pfam" id="PF16363">
    <property type="entry name" value="GDP_Man_Dehyd"/>
    <property type="match status" value="1"/>
</dbReference>
<accession>A0AAN6FQ48</accession>
<reference evidence="3" key="2">
    <citation type="submission" date="2023-06" db="EMBL/GenBank/DDBJ databases">
        <title>Black Yeasts Isolated from many extreme environments.</title>
        <authorList>
            <person name="Coleine C."/>
            <person name="Stajich J.E."/>
            <person name="Selbmann L."/>
        </authorList>
    </citation>
    <scope>NUCLEOTIDE SEQUENCE</scope>
    <source>
        <strain evidence="3">CCFEE 5200</strain>
    </source>
</reference>
<dbReference type="Gene3D" id="3.40.50.720">
    <property type="entry name" value="NAD(P)-binding Rossmann-like Domain"/>
    <property type="match status" value="1"/>
</dbReference>
<dbReference type="EMBL" id="JAUJLE010000010">
    <property type="protein sequence ID" value="KAK1011049.1"/>
    <property type="molecule type" value="Genomic_DNA"/>
</dbReference>
<evidence type="ECO:0000313" key="4">
    <source>
        <dbReference type="Proteomes" id="UP001168146"/>
    </source>
</evidence>
<dbReference type="Proteomes" id="UP001168146">
    <property type="component" value="Unassembled WGS sequence"/>
</dbReference>
<feature type="domain" description="NAD(P)-binding" evidence="1">
    <location>
        <begin position="16"/>
        <end position="84"/>
    </location>
</feature>
<gene>
    <name evidence="2" type="ORF">LTR82_006982</name>
    <name evidence="3" type="ORF">LTR91_002334</name>
</gene>
<dbReference type="Proteomes" id="UP001175353">
    <property type="component" value="Unassembled WGS sequence"/>
</dbReference>
<sequence length="98" mass="10092">MAAPSDAVLPAGSLVLVTGVNGFLGCHVADQLLAHGYRVRGTVRDAAKNAWIPGHFEENYGAGKLELVEVKDLSAEGALDEAVKGKSATEATSSTVLT</sequence>
<evidence type="ECO:0000313" key="5">
    <source>
        <dbReference type="Proteomes" id="UP001175353"/>
    </source>
</evidence>
<keyword evidence="5" id="KW-1185">Reference proteome</keyword>
<proteinExistence type="predicted"/>
<dbReference type="SUPFAM" id="SSF51735">
    <property type="entry name" value="NAD(P)-binding Rossmann-fold domains"/>
    <property type="match status" value="1"/>
</dbReference>
<evidence type="ECO:0000313" key="2">
    <source>
        <dbReference type="EMBL" id="KAK0322009.1"/>
    </source>
</evidence>
<dbReference type="InterPro" id="IPR036291">
    <property type="entry name" value="NAD(P)-bd_dom_sf"/>
</dbReference>
<evidence type="ECO:0000259" key="1">
    <source>
        <dbReference type="Pfam" id="PF16363"/>
    </source>
</evidence>
<dbReference type="AlphaFoldDB" id="A0AAN6FQ48"/>
<comment type="caution">
    <text evidence="2">The sequence shown here is derived from an EMBL/GenBank/DDBJ whole genome shotgun (WGS) entry which is preliminary data.</text>
</comment>
<evidence type="ECO:0000313" key="3">
    <source>
        <dbReference type="EMBL" id="KAK1011049.1"/>
    </source>
</evidence>
<name>A0AAN6FQ48_9PEZI</name>
<organism evidence="2 4">
    <name type="scientific">Friedmanniomyces endolithicus</name>
    <dbReference type="NCBI Taxonomy" id="329885"/>
    <lineage>
        <taxon>Eukaryota</taxon>
        <taxon>Fungi</taxon>
        <taxon>Dikarya</taxon>
        <taxon>Ascomycota</taxon>
        <taxon>Pezizomycotina</taxon>
        <taxon>Dothideomycetes</taxon>
        <taxon>Dothideomycetidae</taxon>
        <taxon>Mycosphaerellales</taxon>
        <taxon>Teratosphaeriaceae</taxon>
        <taxon>Friedmanniomyces</taxon>
    </lineage>
</organism>